<dbReference type="Gene3D" id="3.30.450.20">
    <property type="entry name" value="PAS domain"/>
    <property type="match status" value="2"/>
</dbReference>
<evidence type="ECO:0000259" key="7">
    <source>
        <dbReference type="PROSITE" id="PS50113"/>
    </source>
</evidence>
<dbReference type="SMART" id="SM00091">
    <property type="entry name" value="PAS"/>
    <property type="match status" value="2"/>
</dbReference>
<evidence type="ECO:0000313" key="8">
    <source>
        <dbReference type="EMBL" id="NRF69540.1"/>
    </source>
</evidence>
<dbReference type="SMART" id="SM00387">
    <property type="entry name" value="HATPase_c"/>
    <property type="match status" value="1"/>
</dbReference>
<dbReference type="InterPro" id="IPR004358">
    <property type="entry name" value="Sig_transdc_His_kin-like_C"/>
</dbReference>
<dbReference type="InterPro" id="IPR013655">
    <property type="entry name" value="PAS_fold_3"/>
</dbReference>
<dbReference type="NCBIfam" id="TIGR00229">
    <property type="entry name" value="sensory_box"/>
    <property type="match status" value="1"/>
</dbReference>
<dbReference type="CDD" id="cd00082">
    <property type="entry name" value="HisKA"/>
    <property type="match status" value="1"/>
</dbReference>
<feature type="domain" description="PAC" evidence="7">
    <location>
        <begin position="349"/>
        <end position="400"/>
    </location>
</feature>
<evidence type="ECO:0000256" key="2">
    <source>
        <dbReference type="ARBA" id="ARBA00012438"/>
    </source>
</evidence>
<dbReference type="InterPro" id="IPR036890">
    <property type="entry name" value="HATPase_C_sf"/>
</dbReference>
<comment type="catalytic activity">
    <reaction evidence="1">
        <text>ATP + protein L-histidine = ADP + protein N-phospho-L-histidine.</text>
        <dbReference type="EC" id="2.7.13.3"/>
    </reaction>
</comment>
<dbReference type="InterPro" id="IPR003594">
    <property type="entry name" value="HATPase_dom"/>
</dbReference>
<dbReference type="Gene3D" id="1.10.287.130">
    <property type="match status" value="1"/>
</dbReference>
<evidence type="ECO:0000256" key="5">
    <source>
        <dbReference type="ARBA" id="ARBA00022777"/>
    </source>
</evidence>
<sequence>MPSGLHALTQAALLEHLDRDDAAFALRRLVADASKHLGLACGLLAVAPDGQPRWTTGAVPDAAVRPGTPLARRHEPFFADGFCWLPLWRMGQSVGAWLLAAEPADDLNHSARVLQPLLQTAASLLLRDQAAAVGRPGGSQAELIRAALRGTSTFVWEWDIRTDRFAETDEGFAQLGYPPPEAGATQRDWDALIHPDDLDENHEAYLRHARGEVSVYESVYRARAAGGRWHWLQERGRIIEWDAEGQPLRMVGIQADITEHRAAEEAAAQAAARLTKIASHVPGMLFQFVRRPDGSSRFPYVSERCESLFGVPAEAMLEDAAAMLRRIDFTDRGLMLDSIEASMRDQTPWQLSFRIHRRDGMLRWIRGSATPQAEADGSCLWHGYFEDVTEALTVEQAHQQRAAAEAANRAKTEFLSRMSHELRTPLNAVLGFAQLLEVDSATTLPPEQLRRVTLIREAGEHLLEMINDLLDLTIIEAGRLALQTEAVALDGLVDDCLSMVLAAAQQAGVTLLHEPLPALTVQGDRKRLRQVLLNLLSNAIKYNRRGGQVLVHCLRLDDGAVALRVIDSGSGLTEAEIGQLFQPFNRLSHAHGPIEGTGIGLAVTQALVALMGARIEVASQPGQGSTFSVIWPAALVGGLAL</sequence>
<dbReference type="InterPro" id="IPR035965">
    <property type="entry name" value="PAS-like_dom_sf"/>
</dbReference>
<keyword evidence="5" id="KW-0418">Kinase</keyword>
<dbReference type="PANTHER" id="PTHR43047:SF72">
    <property type="entry name" value="OSMOSENSING HISTIDINE PROTEIN KINASE SLN1"/>
    <property type="match status" value="1"/>
</dbReference>
<dbReference type="Gene3D" id="3.30.565.10">
    <property type="entry name" value="Histidine kinase-like ATPase, C-terminal domain"/>
    <property type="match status" value="1"/>
</dbReference>
<dbReference type="PROSITE" id="PS50109">
    <property type="entry name" value="HIS_KIN"/>
    <property type="match status" value="1"/>
</dbReference>
<dbReference type="PROSITE" id="PS50113">
    <property type="entry name" value="PAC"/>
    <property type="match status" value="2"/>
</dbReference>
<dbReference type="Pfam" id="PF02518">
    <property type="entry name" value="HATPase_c"/>
    <property type="match status" value="1"/>
</dbReference>
<evidence type="ECO:0000256" key="1">
    <source>
        <dbReference type="ARBA" id="ARBA00000085"/>
    </source>
</evidence>
<dbReference type="CDD" id="cd00130">
    <property type="entry name" value="PAS"/>
    <property type="match status" value="2"/>
</dbReference>
<dbReference type="InterPro" id="IPR000014">
    <property type="entry name" value="PAS"/>
</dbReference>
<reference evidence="8 9" key="1">
    <citation type="submission" date="2020-05" db="EMBL/GenBank/DDBJ databases">
        <title>Aquincola sp. isolate from soil.</title>
        <authorList>
            <person name="Han J."/>
            <person name="Kim D.-U."/>
        </authorList>
    </citation>
    <scope>NUCLEOTIDE SEQUENCE [LARGE SCALE GENOMIC DNA]</scope>
    <source>
        <strain evidence="8 9">S2</strain>
    </source>
</reference>
<keyword evidence="9" id="KW-1185">Reference proteome</keyword>
<protein>
    <recommendedName>
        <fullName evidence="2">histidine kinase</fullName>
        <ecNumber evidence="2">2.7.13.3</ecNumber>
    </recommendedName>
</protein>
<keyword evidence="3" id="KW-0597">Phosphoprotein</keyword>
<dbReference type="InterPro" id="IPR036097">
    <property type="entry name" value="HisK_dim/P_sf"/>
</dbReference>
<dbReference type="InterPro" id="IPR000700">
    <property type="entry name" value="PAS-assoc_C"/>
</dbReference>
<dbReference type="Pfam" id="PF08447">
    <property type="entry name" value="PAS_3"/>
    <property type="match status" value="2"/>
</dbReference>
<keyword evidence="4" id="KW-0808">Transferase</keyword>
<dbReference type="SMART" id="SM00086">
    <property type="entry name" value="PAC"/>
    <property type="match status" value="2"/>
</dbReference>
<evidence type="ECO:0000313" key="9">
    <source>
        <dbReference type="Proteomes" id="UP000737171"/>
    </source>
</evidence>
<name>A0ABX2ELI8_9BURK</name>
<comment type="caution">
    <text evidence="8">The sequence shown here is derived from an EMBL/GenBank/DDBJ whole genome shotgun (WGS) entry which is preliminary data.</text>
</comment>
<organism evidence="8 9">
    <name type="scientific">Pseudaquabacterium terrae</name>
    <dbReference type="NCBI Taxonomy" id="2732868"/>
    <lineage>
        <taxon>Bacteria</taxon>
        <taxon>Pseudomonadati</taxon>
        <taxon>Pseudomonadota</taxon>
        <taxon>Betaproteobacteria</taxon>
        <taxon>Burkholderiales</taxon>
        <taxon>Sphaerotilaceae</taxon>
        <taxon>Pseudaquabacterium</taxon>
    </lineage>
</organism>
<gene>
    <name evidence="8" type="ORF">HLB44_21280</name>
</gene>
<accession>A0ABX2ELI8</accession>
<dbReference type="InterPro" id="IPR001610">
    <property type="entry name" value="PAC"/>
</dbReference>
<dbReference type="SUPFAM" id="SSF55785">
    <property type="entry name" value="PYP-like sensor domain (PAS domain)"/>
    <property type="match status" value="2"/>
</dbReference>
<dbReference type="InterPro" id="IPR005467">
    <property type="entry name" value="His_kinase_dom"/>
</dbReference>
<proteinExistence type="predicted"/>
<dbReference type="SUPFAM" id="SSF47384">
    <property type="entry name" value="Homodimeric domain of signal transducing histidine kinase"/>
    <property type="match status" value="1"/>
</dbReference>
<dbReference type="SUPFAM" id="SSF55874">
    <property type="entry name" value="ATPase domain of HSP90 chaperone/DNA topoisomerase II/histidine kinase"/>
    <property type="match status" value="1"/>
</dbReference>
<dbReference type="EMBL" id="JABRWJ010000006">
    <property type="protein sequence ID" value="NRF69540.1"/>
    <property type="molecule type" value="Genomic_DNA"/>
</dbReference>
<dbReference type="SMART" id="SM00388">
    <property type="entry name" value="HisKA"/>
    <property type="match status" value="1"/>
</dbReference>
<feature type="domain" description="PAC" evidence="7">
    <location>
        <begin position="216"/>
        <end position="269"/>
    </location>
</feature>
<feature type="domain" description="Histidine kinase" evidence="6">
    <location>
        <begin position="417"/>
        <end position="635"/>
    </location>
</feature>
<evidence type="ECO:0000256" key="3">
    <source>
        <dbReference type="ARBA" id="ARBA00022553"/>
    </source>
</evidence>
<dbReference type="Proteomes" id="UP000737171">
    <property type="component" value="Unassembled WGS sequence"/>
</dbReference>
<dbReference type="Pfam" id="PF00512">
    <property type="entry name" value="HisKA"/>
    <property type="match status" value="1"/>
</dbReference>
<dbReference type="PRINTS" id="PR00344">
    <property type="entry name" value="BCTRLSENSOR"/>
</dbReference>
<dbReference type="EC" id="2.7.13.3" evidence="2"/>
<evidence type="ECO:0000256" key="4">
    <source>
        <dbReference type="ARBA" id="ARBA00022679"/>
    </source>
</evidence>
<evidence type="ECO:0000259" key="6">
    <source>
        <dbReference type="PROSITE" id="PS50109"/>
    </source>
</evidence>
<dbReference type="PANTHER" id="PTHR43047">
    <property type="entry name" value="TWO-COMPONENT HISTIDINE PROTEIN KINASE"/>
    <property type="match status" value="1"/>
</dbReference>
<dbReference type="RefSeq" id="WP_173126601.1">
    <property type="nucleotide sequence ID" value="NZ_JABRWJ010000006.1"/>
</dbReference>
<dbReference type="InterPro" id="IPR003661">
    <property type="entry name" value="HisK_dim/P_dom"/>
</dbReference>